<proteinExistence type="predicted"/>
<evidence type="ECO:0000313" key="2">
    <source>
        <dbReference type="Proteomes" id="UP000182360"/>
    </source>
</evidence>
<reference evidence="1 2" key="1">
    <citation type="submission" date="2016-10" db="EMBL/GenBank/DDBJ databases">
        <authorList>
            <person name="de Groot N.N."/>
        </authorList>
    </citation>
    <scope>NUCLEOTIDE SEQUENCE [LARGE SCALE GENOMIC DNA]</scope>
    <source>
        <strain evidence="1 2">B25</strain>
    </source>
</reference>
<keyword evidence="2" id="KW-1185">Reference proteome</keyword>
<dbReference type="EMBL" id="FOFU01000001">
    <property type="protein sequence ID" value="SEP79855.1"/>
    <property type="molecule type" value="Genomic_DNA"/>
</dbReference>
<gene>
    <name evidence="1" type="ORF">SAMN04487977_101459</name>
</gene>
<evidence type="ECO:0000313" key="1">
    <source>
        <dbReference type="EMBL" id="SEP79855.1"/>
    </source>
</evidence>
<name>A0A1H9ATK3_9SPIR</name>
<protein>
    <submittedName>
        <fullName evidence="1">Uncharacterized protein</fullName>
    </submittedName>
</protein>
<accession>A0A1H9ATK3</accession>
<sequence length="159" mass="18260">MTRTAKLLMEKMVIQAKFPYLIEITYTDNEGNVVIYRYANTDEDVVFEEHTFLAGFFKISLPEQTSTGFTDASISISSVDQFWVDKIRSAKVRATIRFVATIEYNNGSDVIEPIEDMEFILTNAVLNETIIQWTMKFDDLFDIKVPYDVCNDRVCPGLV</sequence>
<organism evidence="1 2">
    <name type="scientific">Treponema bryantii</name>
    <dbReference type="NCBI Taxonomy" id="163"/>
    <lineage>
        <taxon>Bacteria</taxon>
        <taxon>Pseudomonadati</taxon>
        <taxon>Spirochaetota</taxon>
        <taxon>Spirochaetia</taxon>
        <taxon>Spirochaetales</taxon>
        <taxon>Treponemataceae</taxon>
        <taxon>Treponema</taxon>
    </lineage>
</organism>
<dbReference type="Proteomes" id="UP000182360">
    <property type="component" value="Unassembled WGS sequence"/>
</dbReference>
<dbReference type="RefSeq" id="WP_074640493.1">
    <property type="nucleotide sequence ID" value="NZ_FOFU01000001.1"/>
</dbReference>
<dbReference type="AlphaFoldDB" id="A0A1H9ATK3"/>